<dbReference type="Proteomes" id="UP000033099">
    <property type="component" value="Chromosome"/>
</dbReference>
<reference evidence="1 2" key="1">
    <citation type="journal article" date="2015" name="Genome Announc.">
        <title>Complete Genome Sequence of Biocontrol Strain Pseudomonas fluorescens LBUM223.</title>
        <authorList>
            <person name="Roquigny R."/>
            <person name="Arseneault T."/>
            <person name="Gadkar V.J."/>
            <person name="Novinscak A."/>
            <person name="Joly D.L."/>
            <person name="Filion M."/>
        </authorList>
    </citation>
    <scope>NUCLEOTIDE SEQUENCE [LARGE SCALE GENOMIC DNA]</scope>
    <source>
        <strain evidence="1 2">LBUM223</strain>
    </source>
</reference>
<sequence length="81" mass="9296">MKKDYLRCQPGLSVTGRAYYGFDISRCNSGFQRSTSLRPGRFNHKEQLVRYYRCLSGQAREAVRCQTFARRVNATPIAAKS</sequence>
<gene>
    <name evidence="1" type="ORF">VO64_5403</name>
</gene>
<protein>
    <submittedName>
        <fullName evidence="1">Uncharacterized protein</fullName>
    </submittedName>
</protein>
<name>A0AAU8TW33_9PSED</name>
<dbReference type="KEGG" id="pfb:VO64_5403"/>
<evidence type="ECO:0000313" key="1">
    <source>
        <dbReference type="EMBL" id="AKA85949.1"/>
    </source>
</evidence>
<evidence type="ECO:0000313" key="2">
    <source>
        <dbReference type="Proteomes" id="UP000033099"/>
    </source>
</evidence>
<dbReference type="EMBL" id="CP011117">
    <property type="protein sequence ID" value="AKA85949.1"/>
    <property type="molecule type" value="Genomic_DNA"/>
</dbReference>
<accession>A0AAU8TW33</accession>
<proteinExistence type="predicted"/>
<dbReference type="AlphaFoldDB" id="A0AAU8TW33"/>
<organism evidence="1 2">
    <name type="scientific">Pseudomonas synxantha</name>
    <dbReference type="NCBI Taxonomy" id="47883"/>
    <lineage>
        <taxon>Bacteria</taxon>
        <taxon>Pseudomonadati</taxon>
        <taxon>Pseudomonadota</taxon>
        <taxon>Gammaproteobacteria</taxon>
        <taxon>Pseudomonadales</taxon>
        <taxon>Pseudomonadaceae</taxon>
        <taxon>Pseudomonas</taxon>
    </lineage>
</organism>